<reference evidence="2 3" key="1">
    <citation type="submission" date="2015-09" db="EMBL/GenBank/DDBJ databases">
        <title>Trachymyrmex zeteki WGS genome.</title>
        <authorList>
            <person name="Nygaard S."/>
            <person name="Hu H."/>
            <person name="Boomsma J."/>
            <person name="Zhang G."/>
        </authorList>
    </citation>
    <scope>NUCLEOTIDE SEQUENCE [LARGE SCALE GENOMIC DNA]</scope>
    <source>
        <strain evidence="2">Tzet28-1</strain>
        <tissue evidence="2">Whole body</tissue>
    </source>
</reference>
<dbReference type="EMBL" id="KQ982360">
    <property type="protein sequence ID" value="KYQ57151.1"/>
    <property type="molecule type" value="Genomic_DNA"/>
</dbReference>
<gene>
    <name evidence="2" type="ORF">ALC60_03897</name>
</gene>
<dbReference type="Proteomes" id="UP000075809">
    <property type="component" value="Unassembled WGS sequence"/>
</dbReference>
<proteinExistence type="predicted"/>
<feature type="region of interest" description="Disordered" evidence="1">
    <location>
        <begin position="98"/>
        <end position="164"/>
    </location>
</feature>
<name>A0A151X9V8_9HYME</name>
<protein>
    <recommendedName>
        <fullName evidence="4">Protein DEK</fullName>
    </recommendedName>
</protein>
<evidence type="ECO:0000313" key="2">
    <source>
        <dbReference type="EMBL" id="KYQ57151.1"/>
    </source>
</evidence>
<keyword evidence="3" id="KW-1185">Reference proteome</keyword>
<evidence type="ECO:0000256" key="1">
    <source>
        <dbReference type="SAM" id="MobiDB-lite"/>
    </source>
</evidence>
<dbReference type="AlphaFoldDB" id="A0A151X9V8"/>
<dbReference type="STRING" id="64791.A0A151X9V8"/>
<sequence length="184" mass="20688">MERLEQIKVIANNLKTGPTKAVRALHKLVFEREGDRGNRKRLREFGGFAFASGSDDAHLGWGDLVAICNILAVDYAGTKKELSQRICDYLMDLNLLDDASDEGRDPEEDAMEDDDDENDGNDDNDDINEEAIEVNDDEDENEANNEDEDDKQSGRTTNTTIKNKFAITFRDVEDSIRPGMINTL</sequence>
<evidence type="ECO:0000313" key="3">
    <source>
        <dbReference type="Proteomes" id="UP000075809"/>
    </source>
</evidence>
<evidence type="ECO:0008006" key="4">
    <source>
        <dbReference type="Google" id="ProtNLM"/>
    </source>
</evidence>
<accession>A0A151X9V8</accession>
<organism evidence="2 3">
    <name type="scientific">Mycetomoellerius zeteki</name>
    <dbReference type="NCBI Taxonomy" id="64791"/>
    <lineage>
        <taxon>Eukaryota</taxon>
        <taxon>Metazoa</taxon>
        <taxon>Ecdysozoa</taxon>
        <taxon>Arthropoda</taxon>
        <taxon>Hexapoda</taxon>
        <taxon>Insecta</taxon>
        <taxon>Pterygota</taxon>
        <taxon>Neoptera</taxon>
        <taxon>Endopterygota</taxon>
        <taxon>Hymenoptera</taxon>
        <taxon>Apocrita</taxon>
        <taxon>Aculeata</taxon>
        <taxon>Formicoidea</taxon>
        <taxon>Formicidae</taxon>
        <taxon>Myrmicinae</taxon>
        <taxon>Mycetomoellerius</taxon>
    </lineage>
</organism>
<feature type="compositionally biased region" description="Acidic residues" evidence="1">
    <location>
        <begin position="98"/>
        <end position="150"/>
    </location>
</feature>